<dbReference type="EMBL" id="MNUE01000106">
    <property type="protein sequence ID" value="OJD28866.1"/>
    <property type="molecule type" value="Genomic_DNA"/>
</dbReference>
<dbReference type="Proteomes" id="UP000183809">
    <property type="component" value="Unassembled WGS sequence"/>
</dbReference>
<feature type="compositionally biased region" description="Low complexity" evidence="1">
    <location>
        <begin position="123"/>
        <end position="134"/>
    </location>
</feature>
<accession>A0A1J9QLC8</accession>
<dbReference type="PANTHER" id="PTHR38887:SF1">
    <property type="entry name" value="RAS MODIFICATION PROTEIN ERF4"/>
    <property type="match status" value="1"/>
</dbReference>
<evidence type="ECO:0000313" key="3">
    <source>
        <dbReference type="Proteomes" id="UP000183809"/>
    </source>
</evidence>
<dbReference type="OrthoDB" id="3433125at2759"/>
<feature type="compositionally biased region" description="Low complexity" evidence="1">
    <location>
        <begin position="28"/>
        <end position="45"/>
    </location>
</feature>
<organism evidence="2 3">
    <name type="scientific">Diplodia corticola</name>
    <dbReference type="NCBI Taxonomy" id="236234"/>
    <lineage>
        <taxon>Eukaryota</taxon>
        <taxon>Fungi</taxon>
        <taxon>Dikarya</taxon>
        <taxon>Ascomycota</taxon>
        <taxon>Pezizomycotina</taxon>
        <taxon>Dothideomycetes</taxon>
        <taxon>Dothideomycetes incertae sedis</taxon>
        <taxon>Botryosphaeriales</taxon>
        <taxon>Botryosphaeriaceae</taxon>
        <taxon>Diplodia</taxon>
    </lineage>
</organism>
<keyword evidence="3" id="KW-1185">Reference proteome</keyword>
<name>A0A1J9QLC8_9PEZI</name>
<dbReference type="PANTHER" id="PTHR38887">
    <property type="entry name" value="CHROMOSOME 21, WHOLE GENOME SHOTGUN SEQUENCE"/>
    <property type="match status" value="1"/>
</dbReference>
<dbReference type="AlphaFoldDB" id="A0A1J9QLC8"/>
<comment type="caution">
    <text evidence="2">The sequence shown here is derived from an EMBL/GenBank/DDBJ whole genome shotgun (WGS) entry which is preliminary data.</text>
</comment>
<feature type="compositionally biased region" description="Low complexity" evidence="1">
    <location>
        <begin position="517"/>
        <end position="534"/>
    </location>
</feature>
<gene>
    <name evidence="2" type="ORF">BKCO1_10600011</name>
</gene>
<dbReference type="GeneID" id="31010469"/>
<reference evidence="2 3" key="1">
    <citation type="submission" date="2016-10" db="EMBL/GenBank/DDBJ databases">
        <title>Proteomics and genomics reveal pathogen-plant mechanisms compatible with a hemibiotrophic lifestyle of Diplodia corticola.</title>
        <authorList>
            <person name="Fernandes I."/>
            <person name="De Jonge R."/>
            <person name="Van De Peer Y."/>
            <person name="Devreese B."/>
            <person name="Alves A."/>
            <person name="Esteves A.C."/>
        </authorList>
    </citation>
    <scope>NUCLEOTIDE SEQUENCE [LARGE SCALE GENOMIC DNA]</scope>
    <source>
        <strain evidence="2 3">CBS 112549</strain>
    </source>
</reference>
<feature type="region of interest" description="Disordered" evidence="1">
    <location>
        <begin position="451"/>
        <end position="534"/>
    </location>
</feature>
<sequence length="577" mass="61368">MPVLVKLISQGVGLATEAYASSKKSKAAKASSSASSPAPESSSSSRRPGHEPPQYAELSDDQANDLSASGRALPIDEAGSAHKQEQEPVAAPAILEDDDVWALDEASEELRHQHHHHHHHHQPSSSVRSDSSSSPSPPGTPVGSEKPDISNNVLIRDLLTRLPPPLPPSGAPRLPCPVILPQRRPREKTRGFVRAYAPVLHEAAGIDQATFLQFLKSFHRASQASPVFNVILLANAAVGFVPSVAVMATTAAVNAVVIPAQIAQQRYRANTFLDEANERVFKPRGLFAMIVAFKGDDRGKAVEAKQLDINAVFAKYGGASGESSGSKWKDGAKKMRLSSGKTYGEEGLPVAADLVFPGLEEEDGEGGEQAEGTKGKKKWLADYYDRRAQASFLAENPDSSLIKQKPEFASSWADPSHPAYQGTLVTLVSGGKIAPRQRGVLGLAGVVRGGRAGAAGRGREGLLGGRGLLGRGGSSGDQDYYDRRSTPSGYGSNNAYAGEQGSYEDDSRRRETDSIRSRQQGSRGGSSAATRGGRTTIIGTVKKALRQDVLYLMIVNMPTDEEMAQAKAQLEELQGSG</sequence>
<feature type="region of interest" description="Disordered" evidence="1">
    <location>
        <begin position="19"/>
        <end position="92"/>
    </location>
</feature>
<evidence type="ECO:0000313" key="2">
    <source>
        <dbReference type="EMBL" id="OJD28866.1"/>
    </source>
</evidence>
<proteinExistence type="predicted"/>
<dbReference type="InterPro" id="IPR053221">
    <property type="entry name" value="Burnettramic_acid_biosynth"/>
</dbReference>
<feature type="compositionally biased region" description="Polar residues" evidence="1">
    <location>
        <begin position="486"/>
        <end position="495"/>
    </location>
</feature>
<feature type="compositionally biased region" description="Basic residues" evidence="1">
    <location>
        <begin position="112"/>
        <end position="122"/>
    </location>
</feature>
<protein>
    <submittedName>
        <fullName evidence="2">Fad binding domain protein</fullName>
    </submittedName>
</protein>
<evidence type="ECO:0000256" key="1">
    <source>
        <dbReference type="SAM" id="MobiDB-lite"/>
    </source>
</evidence>
<feature type="region of interest" description="Disordered" evidence="1">
    <location>
        <begin position="110"/>
        <end position="150"/>
    </location>
</feature>
<feature type="compositionally biased region" description="Basic and acidic residues" evidence="1">
    <location>
        <begin position="505"/>
        <end position="516"/>
    </location>
</feature>
<feature type="compositionally biased region" description="Gly residues" evidence="1">
    <location>
        <begin position="451"/>
        <end position="475"/>
    </location>
</feature>
<dbReference type="RefSeq" id="XP_020125126.1">
    <property type="nucleotide sequence ID" value="XM_020270210.1"/>
</dbReference>